<evidence type="ECO:0000256" key="1">
    <source>
        <dbReference type="ARBA" id="ARBA00023015"/>
    </source>
</evidence>
<dbReference type="InterPro" id="IPR008920">
    <property type="entry name" value="TF_FadR/GntR_C"/>
</dbReference>
<dbReference type="Gene3D" id="1.10.10.10">
    <property type="entry name" value="Winged helix-like DNA-binding domain superfamily/Winged helix DNA-binding domain"/>
    <property type="match status" value="1"/>
</dbReference>
<dbReference type="GO" id="GO:0003677">
    <property type="term" value="F:DNA binding"/>
    <property type="evidence" value="ECO:0007669"/>
    <property type="project" value="UniProtKB-KW"/>
</dbReference>
<sequence length="225" mass="24384">MAAKDAFAHLHVEPVSVVDRVADELRRALFEGELDPGTPLREVALADSLGVARSTVREALGHLVAEGLADRVPNKGTVVHAVSSEEIRDVCRARAVLETAGVRRWNDASEQARDALRSALTEFHQLAQTPATPQELTAAHLQIHRALTGLTESPRLIAAAETLYAEIRLALAGLDRARGNVREQAHSHGDLLRLLERGHLDEAEAELEAHLAGAERSLVESIDAR</sequence>
<keyword evidence="2" id="KW-0238">DNA-binding</keyword>
<accession>A0A3N0GJK8</accession>
<dbReference type="PROSITE" id="PS50949">
    <property type="entry name" value="HTH_GNTR"/>
    <property type="match status" value="1"/>
</dbReference>
<gene>
    <name evidence="5" type="ORF">EFL26_17230</name>
</gene>
<dbReference type="Pfam" id="PF00392">
    <property type="entry name" value="GntR"/>
    <property type="match status" value="1"/>
</dbReference>
<dbReference type="GO" id="GO:0003700">
    <property type="term" value="F:DNA-binding transcription factor activity"/>
    <property type="evidence" value="ECO:0007669"/>
    <property type="project" value="InterPro"/>
</dbReference>
<dbReference type="Gene3D" id="1.20.120.530">
    <property type="entry name" value="GntR ligand-binding domain-like"/>
    <property type="match status" value="1"/>
</dbReference>
<dbReference type="PANTHER" id="PTHR43537">
    <property type="entry name" value="TRANSCRIPTIONAL REGULATOR, GNTR FAMILY"/>
    <property type="match status" value="1"/>
</dbReference>
<protein>
    <submittedName>
        <fullName evidence="5">GntR family transcriptional regulator</fullName>
    </submittedName>
</protein>
<dbReference type="InterPro" id="IPR036388">
    <property type="entry name" value="WH-like_DNA-bd_sf"/>
</dbReference>
<dbReference type="EMBL" id="RJSF01000044">
    <property type="protein sequence ID" value="RNM12396.1"/>
    <property type="molecule type" value="Genomic_DNA"/>
</dbReference>
<dbReference type="SUPFAM" id="SSF46785">
    <property type="entry name" value="Winged helix' DNA-binding domain"/>
    <property type="match status" value="1"/>
</dbReference>
<keyword evidence="1" id="KW-0805">Transcription regulation</keyword>
<comment type="caution">
    <text evidence="5">The sequence shown here is derived from an EMBL/GenBank/DDBJ whole genome shotgun (WGS) entry which is preliminary data.</text>
</comment>
<dbReference type="SMART" id="SM00895">
    <property type="entry name" value="FCD"/>
    <property type="match status" value="1"/>
</dbReference>
<keyword evidence="3" id="KW-0804">Transcription</keyword>
<organism evidence="5 6">
    <name type="scientific">Nocardioides pocheonensis</name>
    <dbReference type="NCBI Taxonomy" id="661485"/>
    <lineage>
        <taxon>Bacteria</taxon>
        <taxon>Bacillati</taxon>
        <taxon>Actinomycetota</taxon>
        <taxon>Actinomycetes</taxon>
        <taxon>Propionibacteriales</taxon>
        <taxon>Nocardioidaceae</taxon>
        <taxon>Nocardioides</taxon>
    </lineage>
</organism>
<dbReference type="InterPro" id="IPR000524">
    <property type="entry name" value="Tscrpt_reg_HTH_GntR"/>
</dbReference>
<dbReference type="InterPro" id="IPR011711">
    <property type="entry name" value="GntR_C"/>
</dbReference>
<dbReference type="Proteomes" id="UP000279994">
    <property type="component" value="Unassembled WGS sequence"/>
</dbReference>
<evidence type="ECO:0000313" key="5">
    <source>
        <dbReference type="EMBL" id="RNM12396.1"/>
    </source>
</evidence>
<dbReference type="PANTHER" id="PTHR43537:SF5">
    <property type="entry name" value="UXU OPERON TRANSCRIPTIONAL REGULATOR"/>
    <property type="match status" value="1"/>
</dbReference>
<dbReference type="InterPro" id="IPR036390">
    <property type="entry name" value="WH_DNA-bd_sf"/>
</dbReference>
<dbReference type="CDD" id="cd07377">
    <property type="entry name" value="WHTH_GntR"/>
    <property type="match status" value="1"/>
</dbReference>
<evidence type="ECO:0000256" key="2">
    <source>
        <dbReference type="ARBA" id="ARBA00023125"/>
    </source>
</evidence>
<dbReference type="RefSeq" id="WP_123224158.1">
    <property type="nucleotide sequence ID" value="NZ_RJSF01000044.1"/>
</dbReference>
<dbReference type="OrthoDB" id="5243844at2"/>
<name>A0A3N0GJK8_9ACTN</name>
<evidence type="ECO:0000313" key="6">
    <source>
        <dbReference type="Proteomes" id="UP000279994"/>
    </source>
</evidence>
<feature type="domain" description="HTH gntR-type" evidence="4">
    <location>
        <begin position="15"/>
        <end position="82"/>
    </location>
</feature>
<dbReference type="Pfam" id="PF07729">
    <property type="entry name" value="FCD"/>
    <property type="match status" value="1"/>
</dbReference>
<keyword evidence="6" id="KW-1185">Reference proteome</keyword>
<dbReference type="AlphaFoldDB" id="A0A3N0GJK8"/>
<reference evidence="5 6" key="1">
    <citation type="submission" date="2018-11" db="EMBL/GenBank/DDBJ databases">
        <authorList>
            <person name="Li F."/>
        </authorList>
    </citation>
    <scope>NUCLEOTIDE SEQUENCE [LARGE SCALE GENOMIC DNA]</scope>
    <source>
        <strain evidence="5 6">Gsoil 818</strain>
    </source>
</reference>
<evidence type="ECO:0000256" key="3">
    <source>
        <dbReference type="ARBA" id="ARBA00023163"/>
    </source>
</evidence>
<proteinExistence type="predicted"/>
<dbReference type="SMART" id="SM00345">
    <property type="entry name" value="HTH_GNTR"/>
    <property type="match status" value="1"/>
</dbReference>
<dbReference type="SUPFAM" id="SSF48008">
    <property type="entry name" value="GntR ligand-binding domain-like"/>
    <property type="match status" value="1"/>
</dbReference>
<evidence type="ECO:0000259" key="4">
    <source>
        <dbReference type="PROSITE" id="PS50949"/>
    </source>
</evidence>